<sequence>MTKKDNINRNIIIVLMIVVAAVFRLLAFKYQQLSNFNPVGAIALFGGAYFTDKWKGYLAVLLTLFTTDIILNYLYTSKFVIGYDGIIGVYLSFAIMVFLGTMLKKVNALNVLLASVGAVLMHWLVTDLPLFYTTLNLYPHTLAGYKTSLIAAIPFEYNMVYGTLVFSAIMFGGFELAKSKYAFLQTKKQLAL</sequence>
<dbReference type="OrthoDB" id="9806699at2"/>
<dbReference type="Pfam" id="PF20221">
    <property type="entry name" value="DUF6580"/>
    <property type="match status" value="1"/>
</dbReference>
<keyword evidence="1" id="KW-0812">Transmembrane</keyword>
<evidence type="ECO:0000256" key="1">
    <source>
        <dbReference type="SAM" id="Phobius"/>
    </source>
</evidence>
<evidence type="ECO:0000313" key="2">
    <source>
        <dbReference type="EMBL" id="SDD23060.1"/>
    </source>
</evidence>
<organism evidence="2 3">
    <name type="scientific">Mucilaginibacter pineti</name>
    <dbReference type="NCBI Taxonomy" id="1391627"/>
    <lineage>
        <taxon>Bacteria</taxon>
        <taxon>Pseudomonadati</taxon>
        <taxon>Bacteroidota</taxon>
        <taxon>Sphingobacteriia</taxon>
        <taxon>Sphingobacteriales</taxon>
        <taxon>Sphingobacteriaceae</taxon>
        <taxon>Mucilaginibacter</taxon>
    </lineage>
</organism>
<feature type="transmembrane region" description="Helical" evidence="1">
    <location>
        <begin position="57"/>
        <end position="75"/>
    </location>
</feature>
<proteinExistence type="predicted"/>
<gene>
    <name evidence="2" type="ORF">SAMN05216464_101147</name>
</gene>
<dbReference type="EMBL" id="FNAI01000001">
    <property type="protein sequence ID" value="SDD23060.1"/>
    <property type="molecule type" value="Genomic_DNA"/>
</dbReference>
<keyword evidence="3" id="KW-1185">Reference proteome</keyword>
<reference evidence="2 3" key="1">
    <citation type="submission" date="2016-10" db="EMBL/GenBank/DDBJ databases">
        <authorList>
            <person name="de Groot N.N."/>
        </authorList>
    </citation>
    <scope>NUCLEOTIDE SEQUENCE [LARGE SCALE GENOMIC DNA]</scope>
    <source>
        <strain evidence="2 3">47C3B</strain>
    </source>
</reference>
<dbReference type="AlphaFoldDB" id="A0A1G6T1K7"/>
<keyword evidence="1" id="KW-1133">Transmembrane helix</keyword>
<feature type="transmembrane region" description="Helical" evidence="1">
    <location>
        <begin position="106"/>
        <end position="125"/>
    </location>
</feature>
<keyword evidence="1" id="KW-0472">Membrane</keyword>
<dbReference type="InterPro" id="IPR046487">
    <property type="entry name" value="DUF6580"/>
</dbReference>
<protein>
    <submittedName>
        <fullName evidence="2">Uncharacterized protein</fullName>
    </submittedName>
</protein>
<evidence type="ECO:0000313" key="3">
    <source>
        <dbReference type="Proteomes" id="UP000199072"/>
    </source>
</evidence>
<feature type="transmembrane region" description="Helical" evidence="1">
    <location>
        <begin position="7"/>
        <end position="27"/>
    </location>
</feature>
<dbReference type="RefSeq" id="WP_091142560.1">
    <property type="nucleotide sequence ID" value="NZ_FNAI01000001.1"/>
</dbReference>
<feature type="transmembrane region" description="Helical" evidence="1">
    <location>
        <begin position="81"/>
        <end position="99"/>
    </location>
</feature>
<feature type="transmembrane region" description="Helical" evidence="1">
    <location>
        <begin position="33"/>
        <end position="50"/>
    </location>
</feature>
<dbReference type="STRING" id="1391627.SAMN05216464_101147"/>
<dbReference type="Proteomes" id="UP000199072">
    <property type="component" value="Unassembled WGS sequence"/>
</dbReference>
<accession>A0A1G6T1K7</accession>
<feature type="transmembrane region" description="Helical" evidence="1">
    <location>
        <begin position="159"/>
        <end position="177"/>
    </location>
</feature>
<name>A0A1G6T1K7_9SPHI</name>